<keyword evidence="1 6" id="KW-0686">Riboflavin biosynthesis</keyword>
<proteinExistence type="inferred from homology"/>
<dbReference type="InterPro" id="IPR000422">
    <property type="entry name" value="DHBP_synthase_RibB"/>
</dbReference>
<dbReference type="AlphaFoldDB" id="A0A133ULA7"/>
<dbReference type="NCBIfam" id="TIGR00506">
    <property type="entry name" value="ribB"/>
    <property type="match status" value="1"/>
</dbReference>
<keyword evidence="2 6" id="KW-0479">Metal-binding</keyword>
<dbReference type="SUPFAM" id="SSF55821">
    <property type="entry name" value="YrdC/RibB"/>
    <property type="match status" value="1"/>
</dbReference>
<evidence type="ECO:0000256" key="3">
    <source>
        <dbReference type="ARBA" id="ARBA00022842"/>
    </source>
</evidence>
<gene>
    <name evidence="7" type="ORF">AKJ65_03045</name>
</gene>
<dbReference type="UniPathway" id="UPA00275">
    <property type="reaction ID" value="UER00399"/>
</dbReference>
<comment type="caution">
    <text evidence="7">The sequence shown here is derived from an EMBL/GenBank/DDBJ whole genome shotgun (WGS) entry which is preliminary data.</text>
</comment>
<reference evidence="7 8" key="1">
    <citation type="journal article" date="2016" name="Sci. Rep.">
        <title>Metabolic traits of an uncultured archaeal lineage -MSBL1- from brine pools of the Red Sea.</title>
        <authorList>
            <person name="Mwirichia R."/>
            <person name="Alam I."/>
            <person name="Rashid M."/>
            <person name="Vinu M."/>
            <person name="Ba-Alawi W."/>
            <person name="Anthony Kamau A."/>
            <person name="Kamanda Ngugi D."/>
            <person name="Goker M."/>
            <person name="Klenk H.P."/>
            <person name="Bajic V."/>
            <person name="Stingl U."/>
        </authorList>
    </citation>
    <scope>NUCLEOTIDE SEQUENCE [LARGE SCALE GENOMIC DNA]</scope>
    <source>
        <strain evidence="7">SCGC-AAA259E19</strain>
    </source>
</reference>
<comment type="function">
    <text evidence="6">Catalyzes the conversion of D-ribulose 5-phosphate to formate and 3,4-dihydroxy-2-butanone 4-phosphate.</text>
</comment>
<dbReference type="GO" id="GO:0008686">
    <property type="term" value="F:3,4-dihydroxy-2-butanone-4-phosphate synthase activity"/>
    <property type="evidence" value="ECO:0007669"/>
    <property type="project" value="UniProtKB-EC"/>
</dbReference>
<evidence type="ECO:0000256" key="2">
    <source>
        <dbReference type="ARBA" id="ARBA00022723"/>
    </source>
</evidence>
<accession>A0A133ULA7</accession>
<organism evidence="7 8">
    <name type="scientific">candidate division MSBL1 archaeon SCGC-AAA259E19</name>
    <dbReference type="NCBI Taxonomy" id="1698264"/>
    <lineage>
        <taxon>Archaea</taxon>
        <taxon>Methanobacteriati</taxon>
        <taxon>Methanobacteriota</taxon>
        <taxon>candidate division MSBL1</taxon>
    </lineage>
</organism>
<keyword evidence="4 6" id="KW-0464">Manganese</keyword>
<dbReference type="PATRIC" id="fig|1698264.3.peg.1200"/>
<evidence type="ECO:0000256" key="4">
    <source>
        <dbReference type="ARBA" id="ARBA00023211"/>
    </source>
</evidence>
<comment type="pathway">
    <text evidence="6">Cofactor biosynthesis; riboflavin biosynthesis; 2-hydroxy-3-oxobutyl phosphate from D-ribulose 5-phosphate: step 1/1.</text>
</comment>
<dbReference type="PANTHER" id="PTHR21327">
    <property type="entry name" value="GTP CYCLOHYDROLASE II-RELATED"/>
    <property type="match status" value="1"/>
</dbReference>
<comment type="similarity">
    <text evidence="6">Belongs to the DHBP synthase family.</text>
</comment>
<keyword evidence="8" id="KW-1185">Reference proteome</keyword>
<dbReference type="GO" id="GO:0009231">
    <property type="term" value="P:riboflavin biosynthetic process"/>
    <property type="evidence" value="ECO:0007669"/>
    <property type="project" value="UniProtKB-UniPathway"/>
</dbReference>
<dbReference type="EMBL" id="LHXO01000033">
    <property type="protein sequence ID" value="KXA94906.1"/>
    <property type="molecule type" value="Genomic_DNA"/>
</dbReference>
<evidence type="ECO:0000313" key="7">
    <source>
        <dbReference type="EMBL" id="KXA94906.1"/>
    </source>
</evidence>
<name>A0A133ULA7_9EURY</name>
<comment type="catalytic activity">
    <reaction evidence="6">
        <text>D-ribulose 5-phosphate = (2S)-2-hydroxy-3-oxobutyl phosphate + formate + H(+)</text>
        <dbReference type="Rhea" id="RHEA:18457"/>
        <dbReference type="ChEBI" id="CHEBI:15378"/>
        <dbReference type="ChEBI" id="CHEBI:15740"/>
        <dbReference type="ChEBI" id="CHEBI:58121"/>
        <dbReference type="ChEBI" id="CHEBI:58830"/>
        <dbReference type="EC" id="4.1.99.12"/>
    </reaction>
</comment>
<dbReference type="Pfam" id="PF00926">
    <property type="entry name" value="DHBP_synthase"/>
    <property type="match status" value="1"/>
</dbReference>
<protein>
    <recommendedName>
        <fullName evidence="6">3,4-dihydroxy-2-butanone 4-phosphate synthase</fullName>
        <shortName evidence="6">DHBP synthase</shortName>
        <ecNumber evidence="6">4.1.99.12</ecNumber>
    </recommendedName>
</protein>
<evidence type="ECO:0000313" key="8">
    <source>
        <dbReference type="Proteomes" id="UP000070284"/>
    </source>
</evidence>
<dbReference type="InterPro" id="IPR017945">
    <property type="entry name" value="DHBP_synth_RibB-like_a/b_dom"/>
</dbReference>
<evidence type="ECO:0000256" key="6">
    <source>
        <dbReference type="RuleBase" id="RU003843"/>
    </source>
</evidence>
<comment type="subunit">
    <text evidence="6">Homodimer.</text>
</comment>
<comment type="cofactor">
    <cofactor evidence="6">
        <name>Mg(2+)</name>
        <dbReference type="ChEBI" id="CHEBI:18420"/>
    </cofactor>
    <cofactor evidence="6">
        <name>Mn(2+)</name>
        <dbReference type="ChEBI" id="CHEBI:29035"/>
    </cofactor>
    <text evidence="6">Binds 2 divalent metal cations per subunit. Magnesium or manganese.</text>
</comment>
<dbReference type="PANTHER" id="PTHR21327:SF46">
    <property type="entry name" value="3,4-DIHYDROXY-2-BUTANONE 4-PHOSPHATE SYNTHASE"/>
    <property type="match status" value="1"/>
</dbReference>
<dbReference type="Gene3D" id="3.90.870.10">
    <property type="entry name" value="DHBP synthase"/>
    <property type="match status" value="1"/>
</dbReference>
<evidence type="ECO:0000256" key="1">
    <source>
        <dbReference type="ARBA" id="ARBA00022619"/>
    </source>
</evidence>
<dbReference type="GO" id="GO:0046872">
    <property type="term" value="F:metal ion binding"/>
    <property type="evidence" value="ECO:0007669"/>
    <property type="project" value="UniProtKB-KW"/>
</dbReference>
<dbReference type="GO" id="GO:0005829">
    <property type="term" value="C:cytosol"/>
    <property type="evidence" value="ECO:0007669"/>
    <property type="project" value="TreeGrafter"/>
</dbReference>
<evidence type="ECO:0000256" key="5">
    <source>
        <dbReference type="ARBA" id="ARBA00023239"/>
    </source>
</evidence>
<keyword evidence="3 6" id="KW-0460">Magnesium</keyword>
<dbReference type="Proteomes" id="UP000070284">
    <property type="component" value="Unassembled WGS sequence"/>
</dbReference>
<sequence length="235" mass="26172">MTVQRAIEKVRNGEFVLIHDSAGREDETDMVMPAESVEPRHVARMREEAGGLICAAIHPRVAEALELPFLSEVYRSASPDYEILESAKADDLPYDERSAFSIPVNHRSTFTGITDKDRALTIRELGKLSGEIFEGNSVPDFGERFRTPGHVPLLKAASGLVSERMGQTELSVCLLELSGLTPCSVVCEMLDTGTNEALSESKARRYSVDNDMVFLEGDEIKEYYLERKEELDRDG</sequence>
<keyword evidence="5 6" id="KW-0456">Lyase</keyword>
<dbReference type="EC" id="4.1.99.12" evidence="6"/>